<accession>A0AAD6VJE4</accession>
<reference evidence="2" key="1">
    <citation type="submission" date="2023-03" db="EMBL/GenBank/DDBJ databases">
        <title>Massive genome expansion in bonnet fungi (Mycena s.s.) driven by repeated elements and novel gene families across ecological guilds.</title>
        <authorList>
            <consortium name="Lawrence Berkeley National Laboratory"/>
            <person name="Harder C.B."/>
            <person name="Miyauchi S."/>
            <person name="Viragh M."/>
            <person name="Kuo A."/>
            <person name="Thoen E."/>
            <person name="Andreopoulos B."/>
            <person name="Lu D."/>
            <person name="Skrede I."/>
            <person name="Drula E."/>
            <person name="Henrissat B."/>
            <person name="Morin E."/>
            <person name="Kohler A."/>
            <person name="Barry K."/>
            <person name="LaButti K."/>
            <person name="Morin E."/>
            <person name="Salamov A."/>
            <person name="Lipzen A."/>
            <person name="Mereny Z."/>
            <person name="Hegedus B."/>
            <person name="Baldrian P."/>
            <person name="Stursova M."/>
            <person name="Weitz H."/>
            <person name="Taylor A."/>
            <person name="Grigoriev I.V."/>
            <person name="Nagy L.G."/>
            <person name="Martin F."/>
            <person name="Kauserud H."/>
        </authorList>
    </citation>
    <scope>NUCLEOTIDE SEQUENCE</scope>
    <source>
        <strain evidence="2">9144</strain>
    </source>
</reference>
<dbReference type="EMBL" id="JARJCW010000025">
    <property type="protein sequence ID" value="KAJ7211699.1"/>
    <property type="molecule type" value="Genomic_DNA"/>
</dbReference>
<sequence>MVQFKLNLPLKFTATIISALVMAPGAHGAPAATRDVFSPPILYPHAGTVWHSFQRHNVTWDTSGAPASISNEALLLLAKGGLTAPFILAKGFDLRAGRFEIEVPHVFAGTNYQLVLLGDSGNLSPMFTIESDTAE</sequence>
<gene>
    <name evidence="2" type="ORF">GGX14DRAFT_362367</name>
</gene>
<evidence type="ECO:0000313" key="2">
    <source>
        <dbReference type="EMBL" id="KAJ7211699.1"/>
    </source>
</evidence>
<feature type="chain" id="PRO_5042144147" evidence="1">
    <location>
        <begin position="29"/>
        <end position="135"/>
    </location>
</feature>
<dbReference type="AlphaFoldDB" id="A0AAD6VJE4"/>
<dbReference type="Proteomes" id="UP001219525">
    <property type="component" value="Unassembled WGS sequence"/>
</dbReference>
<organism evidence="2 3">
    <name type="scientific">Mycena pura</name>
    <dbReference type="NCBI Taxonomy" id="153505"/>
    <lineage>
        <taxon>Eukaryota</taxon>
        <taxon>Fungi</taxon>
        <taxon>Dikarya</taxon>
        <taxon>Basidiomycota</taxon>
        <taxon>Agaricomycotina</taxon>
        <taxon>Agaricomycetes</taxon>
        <taxon>Agaricomycetidae</taxon>
        <taxon>Agaricales</taxon>
        <taxon>Marasmiineae</taxon>
        <taxon>Mycenaceae</taxon>
        <taxon>Mycena</taxon>
    </lineage>
</organism>
<keyword evidence="3" id="KW-1185">Reference proteome</keyword>
<protein>
    <submittedName>
        <fullName evidence="2">Uncharacterized protein</fullName>
    </submittedName>
</protein>
<keyword evidence="1" id="KW-0732">Signal</keyword>
<feature type="signal peptide" evidence="1">
    <location>
        <begin position="1"/>
        <end position="28"/>
    </location>
</feature>
<name>A0AAD6VJE4_9AGAR</name>
<comment type="caution">
    <text evidence="2">The sequence shown here is derived from an EMBL/GenBank/DDBJ whole genome shotgun (WGS) entry which is preliminary data.</text>
</comment>
<proteinExistence type="predicted"/>
<evidence type="ECO:0000256" key="1">
    <source>
        <dbReference type="SAM" id="SignalP"/>
    </source>
</evidence>
<evidence type="ECO:0000313" key="3">
    <source>
        <dbReference type="Proteomes" id="UP001219525"/>
    </source>
</evidence>